<evidence type="ECO:0000313" key="4">
    <source>
        <dbReference type="Proteomes" id="UP000613512"/>
    </source>
</evidence>
<feature type="transmembrane region" description="Helical" evidence="1">
    <location>
        <begin position="107"/>
        <end position="128"/>
    </location>
</feature>
<reference evidence="3" key="1">
    <citation type="journal article" date="2014" name="Int. J. Syst. Evol. Microbiol.">
        <title>Complete genome sequence of Corynebacterium casei LMG S-19264T (=DSM 44701T), isolated from a smear-ripened cheese.</title>
        <authorList>
            <consortium name="US DOE Joint Genome Institute (JGI-PGF)"/>
            <person name="Walter F."/>
            <person name="Albersmeier A."/>
            <person name="Kalinowski J."/>
            <person name="Ruckert C."/>
        </authorList>
    </citation>
    <scope>NUCLEOTIDE SEQUENCE</scope>
    <source>
        <strain evidence="3">CGMCC 1.12408</strain>
    </source>
</reference>
<sequence>MHPSDIVNHFTFNFDNSRIFLQHHNFIPFKTIIYYLLLDWGHISIGIRLNNLIGNIIGFVPFGFLFPLLSERFQKLKTVIIATFSLSLTFELLQLIFQFGSFDFDDLILNTIGGILGYFLLKYLTMLLKGKRNEREFR</sequence>
<dbReference type="AlphaFoldDB" id="A0A916S132"/>
<protein>
    <recommendedName>
        <fullName evidence="2">VanZ-like domain-containing protein</fullName>
    </recommendedName>
</protein>
<gene>
    <name evidence="3" type="ORF">GCM10008025_23440</name>
</gene>
<evidence type="ECO:0000259" key="2">
    <source>
        <dbReference type="Pfam" id="PF04892"/>
    </source>
</evidence>
<name>A0A916S132_9BACI</name>
<feature type="transmembrane region" description="Helical" evidence="1">
    <location>
        <begin position="45"/>
        <end position="66"/>
    </location>
</feature>
<accession>A0A916S132</accession>
<proteinExistence type="predicted"/>
<feature type="domain" description="VanZ-like" evidence="2">
    <location>
        <begin position="17"/>
        <end position="122"/>
    </location>
</feature>
<keyword evidence="4" id="KW-1185">Reference proteome</keyword>
<dbReference type="EMBL" id="BMEY01000011">
    <property type="protein sequence ID" value="GGA79342.1"/>
    <property type="molecule type" value="Genomic_DNA"/>
</dbReference>
<dbReference type="PANTHER" id="PTHR36834:SF1">
    <property type="entry name" value="INTEGRAL MEMBRANE PROTEIN"/>
    <property type="match status" value="1"/>
</dbReference>
<feature type="transmembrane region" description="Helical" evidence="1">
    <location>
        <begin position="78"/>
        <end position="101"/>
    </location>
</feature>
<dbReference type="InterPro" id="IPR053150">
    <property type="entry name" value="Teicoplanin_resist-assoc"/>
</dbReference>
<dbReference type="PANTHER" id="PTHR36834">
    <property type="entry name" value="MEMBRANE PROTEIN-RELATED"/>
    <property type="match status" value="1"/>
</dbReference>
<comment type="caution">
    <text evidence="3">The sequence shown here is derived from an EMBL/GenBank/DDBJ whole genome shotgun (WGS) entry which is preliminary data.</text>
</comment>
<dbReference type="InterPro" id="IPR006976">
    <property type="entry name" value="VanZ-like"/>
</dbReference>
<dbReference type="Pfam" id="PF04892">
    <property type="entry name" value="VanZ"/>
    <property type="match status" value="1"/>
</dbReference>
<dbReference type="Proteomes" id="UP000613512">
    <property type="component" value="Unassembled WGS sequence"/>
</dbReference>
<evidence type="ECO:0000256" key="1">
    <source>
        <dbReference type="SAM" id="Phobius"/>
    </source>
</evidence>
<keyword evidence="1" id="KW-0472">Membrane</keyword>
<keyword evidence="1" id="KW-1133">Transmembrane helix</keyword>
<evidence type="ECO:0000313" key="3">
    <source>
        <dbReference type="EMBL" id="GGA79342.1"/>
    </source>
</evidence>
<organism evidence="3 4">
    <name type="scientific">Ornithinibacillus halotolerans</name>
    <dbReference type="NCBI Taxonomy" id="1274357"/>
    <lineage>
        <taxon>Bacteria</taxon>
        <taxon>Bacillati</taxon>
        <taxon>Bacillota</taxon>
        <taxon>Bacilli</taxon>
        <taxon>Bacillales</taxon>
        <taxon>Bacillaceae</taxon>
        <taxon>Ornithinibacillus</taxon>
    </lineage>
</organism>
<keyword evidence="1" id="KW-0812">Transmembrane</keyword>
<reference evidence="3" key="2">
    <citation type="submission" date="2020-09" db="EMBL/GenBank/DDBJ databases">
        <authorList>
            <person name="Sun Q."/>
            <person name="Zhou Y."/>
        </authorList>
    </citation>
    <scope>NUCLEOTIDE SEQUENCE</scope>
    <source>
        <strain evidence="3">CGMCC 1.12408</strain>
    </source>
</reference>